<dbReference type="InterPro" id="IPR027954">
    <property type="entry name" value="Transcobalamin-like_C"/>
</dbReference>
<gene>
    <name evidence="3" type="ORF">A2373_00040</name>
</gene>
<protein>
    <recommendedName>
        <fullName evidence="2">Transcobalamin-like C-terminal domain-containing protein</fullName>
    </recommendedName>
</protein>
<reference evidence="3 4" key="1">
    <citation type="journal article" date="2016" name="Nat. Commun.">
        <title>Thousands of microbial genomes shed light on interconnected biogeochemical processes in an aquifer system.</title>
        <authorList>
            <person name="Anantharaman K."/>
            <person name="Brown C.T."/>
            <person name="Hug L.A."/>
            <person name="Sharon I."/>
            <person name="Castelle C.J."/>
            <person name="Probst A.J."/>
            <person name="Thomas B.C."/>
            <person name="Singh A."/>
            <person name="Wilkins M.J."/>
            <person name="Karaoz U."/>
            <person name="Brodie E.L."/>
            <person name="Williams K.H."/>
            <person name="Hubbard S.S."/>
            <person name="Banfield J.F."/>
        </authorList>
    </citation>
    <scope>NUCLEOTIDE SEQUENCE [LARGE SCALE GENOMIC DNA]</scope>
</reference>
<accession>A0A1F6NHX7</accession>
<dbReference type="Pfam" id="PF14478">
    <property type="entry name" value="DUF4430"/>
    <property type="match status" value="1"/>
</dbReference>
<evidence type="ECO:0000313" key="4">
    <source>
        <dbReference type="Proteomes" id="UP000176300"/>
    </source>
</evidence>
<feature type="chain" id="PRO_5009525760" description="Transcobalamin-like C-terminal domain-containing protein" evidence="1">
    <location>
        <begin position="21"/>
        <end position="137"/>
    </location>
</feature>
<feature type="signal peptide" evidence="1">
    <location>
        <begin position="1"/>
        <end position="20"/>
    </location>
</feature>
<dbReference type="AlphaFoldDB" id="A0A1F6NHX7"/>
<sequence>MKKIFALFLIIIATATSGCALTKNTVKQNNPNKIIEQAQENKASIIVNGQNYSAEFPAGATGYDFLVLLSKQTDFKFNGIDYGGDLGFFVNEVNEIQNTNEKYWVYYINGEEAQTGISTYLIKPNDTIEWKYEESIY</sequence>
<dbReference type="PROSITE" id="PS51257">
    <property type="entry name" value="PROKAR_LIPOPROTEIN"/>
    <property type="match status" value="1"/>
</dbReference>
<name>A0A1F6NHX7_9BACT</name>
<comment type="caution">
    <text evidence="3">The sequence shown here is derived from an EMBL/GenBank/DDBJ whole genome shotgun (WGS) entry which is preliminary data.</text>
</comment>
<dbReference type="EMBL" id="MFQS01000015">
    <property type="protein sequence ID" value="OGH83353.1"/>
    <property type="molecule type" value="Genomic_DNA"/>
</dbReference>
<proteinExistence type="predicted"/>
<evidence type="ECO:0000313" key="3">
    <source>
        <dbReference type="EMBL" id="OGH83353.1"/>
    </source>
</evidence>
<keyword evidence="1" id="KW-0732">Signal</keyword>
<evidence type="ECO:0000259" key="2">
    <source>
        <dbReference type="Pfam" id="PF14478"/>
    </source>
</evidence>
<dbReference type="Proteomes" id="UP000176300">
    <property type="component" value="Unassembled WGS sequence"/>
</dbReference>
<organism evidence="3 4">
    <name type="scientific">Candidatus Magasanikbacteria bacterium RIFOXYB1_FULL_40_15</name>
    <dbReference type="NCBI Taxonomy" id="1798697"/>
    <lineage>
        <taxon>Bacteria</taxon>
        <taxon>Candidatus Magasanikiibacteriota</taxon>
    </lineage>
</organism>
<dbReference type="Gene3D" id="2.170.130.30">
    <property type="match status" value="1"/>
</dbReference>
<feature type="domain" description="Transcobalamin-like C-terminal" evidence="2">
    <location>
        <begin position="75"/>
        <end position="133"/>
    </location>
</feature>
<evidence type="ECO:0000256" key="1">
    <source>
        <dbReference type="SAM" id="SignalP"/>
    </source>
</evidence>